<evidence type="ECO:0000313" key="3">
    <source>
        <dbReference type="EMBL" id="MBL1083392.1"/>
    </source>
</evidence>
<reference evidence="3" key="1">
    <citation type="submission" date="2021-01" db="EMBL/GenBank/DDBJ databases">
        <title>WGS of actinomycetes isolated from Thailand.</title>
        <authorList>
            <person name="Thawai C."/>
        </authorList>
    </citation>
    <scope>NUCLEOTIDE SEQUENCE</scope>
    <source>
        <strain evidence="3">RCU-197</strain>
    </source>
</reference>
<keyword evidence="4" id="KW-1185">Reference proteome</keyword>
<dbReference type="EMBL" id="JAERRK010000006">
    <property type="protein sequence ID" value="MBL1083392.1"/>
    <property type="molecule type" value="Genomic_DNA"/>
</dbReference>
<gene>
    <name evidence="3" type="ORF">JK359_15605</name>
</gene>
<keyword evidence="2" id="KW-1133">Transmembrane helix</keyword>
<evidence type="ECO:0000313" key="4">
    <source>
        <dbReference type="Proteomes" id="UP000661858"/>
    </source>
</evidence>
<feature type="transmembrane region" description="Helical" evidence="2">
    <location>
        <begin position="57"/>
        <end position="80"/>
    </location>
</feature>
<protein>
    <submittedName>
        <fullName evidence="3">Uncharacterized protein</fullName>
    </submittedName>
</protein>
<dbReference type="AlphaFoldDB" id="A0A937EHW3"/>
<feature type="region of interest" description="Disordered" evidence="1">
    <location>
        <begin position="424"/>
        <end position="462"/>
    </location>
</feature>
<dbReference type="Proteomes" id="UP000661858">
    <property type="component" value="Unassembled WGS sequence"/>
</dbReference>
<feature type="transmembrane region" description="Helical" evidence="2">
    <location>
        <begin position="27"/>
        <end position="45"/>
    </location>
</feature>
<comment type="caution">
    <text evidence="3">The sequence shown here is derived from an EMBL/GenBank/DDBJ whole genome shotgun (WGS) entry which is preliminary data.</text>
</comment>
<proteinExistence type="predicted"/>
<keyword evidence="2" id="KW-0812">Transmembrane</keyword>
<name>A0A937EHW3_9ACTN</name>
<evidence type="ECO:0000256" key="2">
    <source>
        <dbReference type="SAM" id="Phobius"/>
    </source>
</evidence>
<organism evidence="3 4">
    <name type="scientific">Streptomyces actinomycinicus</name>
    <dbReference type="NCBI Taxonomy" id="1695166"/>
    <lineage>
        <taxon>Bacteria</taxon>
        <taxon>Bacillati</taxon>
        <taxon>Actinomycetota</taxon>
        <taxon>Actinomycetes</taxon>
        <taxon>Kitasatosporales</taxon>
        <taxon>Streptomycetaceae</taxon>
        <taxon>Streptomyces</taxon>
    </lineage>
</organism>
<evidence type="ECO:0000256" key="1">
    <source>
        <dbReference type="SAM" id="MobiDB-lite"/>
    </source>
</evidence>
<sequence>MSGIGVEMGAQAARSRALAVLRVRGRALAVAVLPAGAAVILLTGASSGHLVGPGWDAARWTVGVLAVLVLLAAAGIALVVARARPATSPTVAVPEETAPDLYRMVRDLAERLDVPAPSAIALTPDCDSWLEDRTHAAHGPPPRPAPDEIAGPGRRRVPAAPVLVIGSPFLWWMRVGELRAVLAPVVAGTGPSAHPDIAAARRFVRGLDAAVAVAATPGRCPLARAVCGALGWVARLLLRGCREHATQMERGVAAAAAERAQTVDYGLRIVAQEQVGLAYAGWDRLLTRVALPAWRMGRWPSRLDAGVVAALTELSRRDRLAEGFASRLGERPACDLLEEPGVMDEAASLLAARLFHGGPAESGPAWSPVDWQAYPEEVVDRTWRADAARLHRVLDALGVLPAPDPAAPEPGGPTLARVLDHLAEPSAPGCEGPGSGGAPAPAPVPPFDDDEDPDPTTERSAALAAGLSAALAREEAAVPGAADAARRSPESALWDDGGLPLFPLQAPRTARELLADHLTAMVCCAAVDTAGAAPALDWLDGPSLLLGGERAPDLTPRVLSLIEEGDPGPLRDWLAASGIRPEKPVRLV</sequence>
<dbReference type="RefSeq" id="WP_201835943.1">
    <property type="nucleotide sequence ID" value="NZ_JAERRK010000006.1"/>
</dbReference>
<keyword evidence="2" id="KW-0472">Membrane</keyword>
<accession>A0A937EHW3</accession>
<feature type="region of interest" description="Disordered" evidence="1">
    <location>
        <begin position="131"/>
        <end position="153"/>
    </location>
</feature>